<reference evidence="1 2" key="2">
    <citation type="submission" date="2018-11" db="EMBL/GenBank/DDBJ databases">
        <authorList>
            <consortium name="Pathogen Informatics"/>
        </authorList>
    </citation>
    <scope>NUCLEOTIDE SEQUENCE [LARGE SCALE GENOMIC DNA]</scope>
</reference>
<evidence type="ECO:0000313" key="3">
    <source>
        <dbReference type="WBParaSite" id="ASIM_0001430601-mRNA-1"/>
    </source>
</evidence>
<dbReference type="OrthoDB" id="5784079at2759"/>
<evidence type="ECO:0000313" key="1">
    <source>
        <dbReference type="EMBL" id="VDK50446.1"/>
    </source>
</evidence>
<name>A0A0M3K0G9_ANISI</name>
<dbReference type="Proteomes" id="UP000267096">
    <property type="component" value="Unassembled WGS sequence"/>
</dbReference>
<evidence type="ECO:0000313" key="2">
    <source>
        <dbReference type="Proteomes" id="UP000267096"/>
    </source>
</evidence>
<proteinExistence type="predicted"/>
<keyword evidence="2" id="KW-1185">Reference proteome</keyword>
<reference evidence="3" key="1">
    <citation type="submission" date="2017-02" db="UniProtKB">
        <authorList>
            <consortium name="WormBaseParasite"/>
        </authorList>
    </citation>
    <scope>IDENTIFICATION</scope>
</reference>
<protein>
    <submittedName>
        <fullName evidence="3">F-box domain-containing protein</fullName>
    </submittedName>
</protein>
<sequence length="255" mass="29865">MPKRPYDTDDTEVIGEVIPKKMFSCGEIAAQTKLLPFASKYQFIDKRYRFKKSGDDFVTIATLTNLRTLQIDVSMYATPDEFMQLKSLNNLEHIHLEWSCCQNLKAEHLTRLFELPSENASSCFPYRLKYLRLWNCPELLQMVAVKAIISRNLNFLNISCLYKMRCDALYELADDDLPKLQFLILHDTEIDQKFLENLNLKHPKLMISNRRKHFINWDLKDGKQPCFNEEFAGDLNTILNDLSELYGFCCMHSVI</sequence>
<dbReference type="AlphaFoldDB" id="A0A0M3K0G9"/>
<dbReference type="SUPFAM" id="SSF52047">
    <property type="entry name" value="RNI-like"/>
    <property type="match status" value="1"/>
</dbReference>
<accession>A0A0M3K0G9</accession>
<dbReference type="WBParaSite" id="ASIM_0001430601-mRNA-1">
    <property type="protein sequence ID" value="ASIM_0001430601-mRNA-1"/>
    <property type="gene ID" value="ASIM_0001430601"/>
</dbReference>
<gene>
    <name evidence="1" type="ORF">ASIM_LOCUS13734</name>
</gene>
<dbReference type="Gene3D" id="3.80.10.10">
    <property type="entry name" value="Ribonuclease Inhibitor"/>
    <property type="match status" value="1"/>
</dbReference>
<organism evidence="3">
    <name type="scientific">Anisakis simplex</name>
    <name type="common">Herring worm</name>
    <dbReference type="NCBI Taxonomy" id="6269"/>
    <lineage>
        <taxon>Eukaryota</taxon>
        <taxon>Metazoa</taxon>
        <taxon>Ecdysozoa</taxon>
        <taxon>Nematoda</taxon>
        <taxon>Chromadorea</taxon>
        <taxon>Rhabditida</taxon>
        <taxon>Spirurina</taxon>
        <taxon>Ascaridomorpha</taxon>
        <taxon>Ascaridoidea</taxon>
        <taxon>Anisakidae</taxon>
        <taxon>Anisakis</taxon>
        <taxon>Anisakis simplex complex</taxon>
    </lineage>
</organism>
<dbReference type="EMBL" id="UYRR01031483">
    <property type="protein sequence ID" value="VDK50446.1"/>
    <property type="molecule type" value="Genomic_DNA"/>
</dbReference>
<dbReference type="InterPro" id="IPR032675">
    <property type="entry name" value="LRR_dom_sf"/>
</dbReference>